<accession>A0A545SQB9</accession>
<name>A0A545SQB9_9RHOB</name>
<dbReference type="InterPro" id="IPR043129">
    <property type="entry name" value="ATPase_NBD"/>
</dbReference>
<sequence length="298" mass="30880">MNQSSTHISNPVVAIDGGGTRCRLALRNGIVDTIVETGSANVTTNFDAAIAEMTRGLTQLSAQSGWDMDALSQLPAYAGLAGVAGSDMADRVAQALPFARMRVQDDRPSALTGALGNQDGVVAHCGTGSFIAAQIDGNHRFAGGWGPVLGDPASAQWVGRRALTLTLDAVDGIREHSDLSRHFLETFKGSAGIVAFAAPARPVDFGALAPTITAYAEQGDALALQVMQDAVKVITDLLPVLGWTPDMALCLTGGIAPQYAPYLPARMQACIIPPAGEPLTGALLLAQSFAGEITHAHL</sequence>
<dbReference type="EMBL" id="VICH01000007">
    <property type="protein sequence ID" value="TQV67175.1"/>
    <property type="molecule type" value="Genomic_DNA"/>
</dbReference>
<gene>
    <name evidence="2" type="ORF">FIL88_11375</name>
</gene>
<evidence type="ECO:0000313" key="2">
    <source>
        <dbReference type="EMBL" id="TQV67175.1"/>
    </source>
</evidence>
<evidence type="ECO:0000313" key="3">
    <source>
        <dbReference type="Proteomes" id="UP000315816"/>
    </source>
</evidence>
<dbReference type="AlphaFoldDB" id="A0A545SQB9"/>
<proteinExistence type="predicted"/>
<dbReference type="InterPro" id="IPR052519">
    <property type="entry name" value="Euk-type_GlcNAc_Kinase"/>
</dbReference>
<feature type="domain" description="ATPase BadF/BadG/BcrA/BcrD type" evidence="1">
    <location>
        <begin position="15"/>
        <end position="286"/>
    </location>
</feature>
<dbReference type="OrthoDB" id="63487at2"/>
<dbReference type="RefSeq" id="WP_142853987.1">
    <property type="nucleotide sequence ID" value="NZ_FXWW01000003.1"/>
</dbReference>
<dbReference type="InterPro" id="IPR002731">
    <property type="entry name" value="ATPase_BadF"/>
</dbReference>
<dbReference type="PANTHER" id="PTHR43190:SF3">
    <property type="entry name" value="N-ACETYL-D-GLUCOSAMINE KINASE"/>
    <property type="match status" value="1"/>
</dbReference>
<keyword evidence="3" id="KW-1185">Reference proteome</keyword>
<protein>
    <submittedName>
        <fullName evidence="2">ATPase</fullName>
    </submittedName>
</protein>
<dbReference type="Gene3D" id="3.30.420.40">
    <property type="match status" value="2"/>
</dbReference>
<dbReference type="Proteomes" id="UP000315816">
    <property type="component" value="Unassembled WGS sequence"/>
</dbReference>
<dbReference type="Pfam" id="PF01869">
    <property type="entry name" value="BcrAD_BadFG"/>
    <property type="match status" value="1"/>
</dbReference>
<dbReference type="SUPFAM" id="SSF53067">
    <property type="entry name" value="Actin-like ATPase domain"/>
    <property type="match status" value="2"/>
</dbReference>
<organism evidence="2 3">
    <name type="scientific">Aliiroseovarius halocynthiae</name>
    <dbReference type="NCBI Taxonomy" id="985055"/>
    <lineage>
        <taxon>Bacteria</taxon>
        <taxon>Pseudomonadati</taxon>
        <taxon>Pseudomonadota</taxon>
        <taxon>Alphaproteobacteria</taxon>
        <taxon>Rhodobacterales</taxon>
        <taxon>Paracoccaceae</taxon>
        <taxon>Aliiroseovarius</taxon>
    </lineage>
</organism>
<evidence type="ECO:0000259" key="1">
    <source>
        <dbReference type="Pfam" id="PF01869"/>
    </source>
</evidence>
<reference evidence="2 3" key="1">
    <citation type="submission" date="2019-06" db="EMBL/GenBank/DDBJ databases">
        <title>A novel species of marine bacteria.</title>
        <authorList>
            <person name="Wang Y."/>
        </authorList>
    </citation>
    <scope>NUCLEOTIDE SEQUENCE [LARGE SCALE GENOMIC DNA]</scope>
    <source>
        <strain evidence="2 3">MA1-10</strain>
    </source>
</reference>
<dbReference type="CDD" id="cd24082">
    <property type="entry name" value="ASKHA_NBD_GspK-like"/>
    <property type="match status" value="1"/>
</dbReference>
<comment type="caution">
    <text evidence="2">The sequence shown here is derived from an EMBL/GenBank/DDBJ whole genome shotgun (WGS) entry which is preliminary data.</text>
</comment>
<dbReference type="PANTHER" id="PTHR43190">
    <property type="entry name" value="N-ACETYL-D-GLUCOSAMINE KINASE"/>
    <property type="match status" value="1"/>
</dbReference>